<dbReference type="InterPro" id="IPR007454">
    <property type="entry name" value="UPF0250_YbeD-like"/>
</dbReference>
<protein>
    <recommendedName>
        <fullName evidence="3">DUF493 domain protein</fullName>
    </recommendedName>
</protein>
<dbReference type="HOGENOM" id="CLU_161438_3_0_7"/>
<gene>
    <name evidence="1" type="ORF">CINS_0132</name>
</gene>
<dbReference type="STRING" id="1031564.CINS_0132"/>
<organism evidence="1 2">
    <name type="scientific">Campylobacter insulaenigrae NCTC 12927</name>
    <dbReference type="NCBI Taxonomy" id="1031564"/>
    <lineage>
        <taxon>Bacteria</taxon>
        <taxon>Pseudomonadati</taxon>
        <taxon>Campylobacterota</taxon>
        <taxon>Epsilonproteobacteria</taxon>
        <taxon>Campylobacterales</taxon>
        <taxon>Campylobacteraceae</taxon>
        <taxon>Campylobacter</taxon>
    </lineage>
</organism>
<proteinExistence type="predicted"/>
<accession>A0A0A8GZP9</accession>
<evidence type="ECO:0000313" key="2">
    <source>
        <dbReference type="Proteomes" id="UP000031163"/>
    </source>
</evidence>
<dbReference type="KEGG" id="cis:CINS_0132"/>
<dbReference type="Pfam" id="PF04359">
    <property type="entry name" value="DUF493"/>
    <property type="match status" value="1"/>
</dbReference>
<dbReference type="Proteomes" id="UP000031163">
    <property type="component" value="Chromosome"/>
</dbReference>
<dbReference type="InterPro" id="IPR027471">
    <property type="entry name" value="YbeD-like_sf"/>
</dbReference>
<dbReference type="SUPFAM" id="SSF117991">
    <property type="entry name" value="YbeD/HP0495-like"/>
    <property type="match status" value="1"/>
</dbReference>
<sequence length="87" mass="10386">MVNICDLKKEPVINYPTFWDYKVVVEADVDILKIFNNIFNEREFTYKPSNTSKEGKYKSYFLSVYVDSNTDRLNIFNQLKNQTKFVL</sequence>
<evidence type="ECO:0000313" key="1">
    <source>
        <dbReference type="EMBL" id="AJC87137.1"/>
    </source>
</evidence>
<evidence type="ECO:0008006" key="3">
    <source>
        <dbReference type="Google" id="ProtNLM"/>
    </source>
</evidence>
<dbReference type="GeneID" id="74430953"/>
<dbReference type="RefSeq" id="WP_039648980.1">
    <property type="nucleotide sequence ID" value="NZ_CP007770.1"/>
</dbReference>
<dbReference type="Gene3D" id="3.30.70.260">
    <property type="match status" value="1"/>
</dbReference>
<name>A0A0A8GZP9_9BACT</name>
<dbReference type="AlphaFoldDB" id="A0A0A8GZP9"/>
<reference evidence="1 2" key="1">
    <citation type="journal article" date="2014" name="Genome Biol. Evol.">
        <title>Comparative Genomics of the Campylobacter lari Group.</title>
        <authorList>
            <person name="Miller W.G."/>
            <person name="Yee E."/>
            <person name="Chapman M.H."/>
            <person name="Smith T.P."/>
            <person name="Bono J.L."/>
            <person name="Huynh S."/>
            <person name="Parker C.T."/>
            <person name="Vandamme P."/>
            <person name="Luong K."/>
            <person name="Korlach J."/>
        </authorList>
    </citation>
    <scope>NUCLEOTIDE SEQUENCE [LARGE SCALE GENOMIC DNA]</scope>
    <source>
        <strain evidence="1 2">NCTC 12927</strain>
    </source>
</reference>
<dbReference type="EMBL" id="CP007770">
    <property type="protein sequence ID" value="AJC87137.1"/>
    <property type="molecule type" value="Genomic_DNA"/>
</dbReference>